<dbReference type="GO" id="GO:0000981">
    <property type="term" value="F:DNA-binding transcription factor activity, RNA polymerase II-specific"/>
    <property type="evidence" value="ECO:0007669"/>
    <property type="project" value="TreeGrafter"/>
</dbReference>
<dbReference type="PANTHER" id="PTHR23235:SF176">
    <property type="entry name" value="C2H2-TYPE DOMAIN-CONTAINING PROTEIN"/>
    <property type="match status" value="1"/>
</dbReference>
<evidence type="ECO:0000256" key="3">
    <source>
        <dbReference type="ARBA" id="ARBA00022723"/>
    </source>
</evidence>
<dbReference type="Pfam" id="PF00096">
    <property type="entry name" value="zf-C2H2"/>
    <property type="match status" value="6"/>
</dbReference>
<dbReference type="GO" id="GO:0008270">
    <property type="term" value="F:zinc ion binding"/>
    <property type="evidence" value="ECO:0007669"/>
    <property type="project" value="UniProtKB-KW"/>
</dbReference>
<feature type="domain" description="C2H2-type" evidence="13">
    <location>
        <begin position="164"/>
        <end position="191"/>
    </location>
</feature>
<sequence>MKVMRCTSVKIQQGDGLPTLLCLTCTDRVNSLWCFKKSTEYVDLSLRKLVNCHKSNAITDWEEKIKSIAEDAEYAAVSKEKKRKTNLHPSVSSSTGRMRLEERPSDIYTDDDPDRPETPLSPAASVQSPLFPSSPLSPNSKSVHDNHESTGSQKKKRGGRRTEYSCEYCGRKFPRSNHLAQHELTHVSEKPFQCSDCDKRFWYKQSLIAHIKQTHTGDVNYTCELCGKGFFKKTELTRHKPTHSNATPYKCPKCGLGFKIPKTLKRHIRNVHVAQRSHTCDTCGKSFTQLQTLKVHLLLHTGEKPHVCPYCGKGFAQSAPLKTHIRTHTGERPYTCHVCGDTFANRTSLSSHAHKHTDTLPYPCARCPVSFRLKKELVVHEQGHDDEERLLTKHPVADADANRLLNENQLHQEHQSQSLHKEIQFQSGNQPEIPPVLPAPEIPNQIITSNAAGHSTNHVQL</sequence>
<evidence type="ECO:0000256" key="11">
    <source>
        <dbReference type="PROSITE-ProRule" id="PRU00042"/>
    </source>
</evidence>
<evidence type="ECO:0000256" key="8">
    <source>
        <dbReference type="ARBA" id="ARBA00023125"/>
    </source>
</evidence>
<feature type="domain" description="C2H2-type" evidence="13">
    <location>
        <begin position="362"/>
        <end position="389"/>
    </location>
</feature>
<comment type="subcellular location">
    <subcellularLocation>
        <location evidence="1">Nucleus</location>
    </subcellularLocation>
</comment>
<evidence type="ECO:0000256" key="4">
    <source>
        <dbReference type="ARBA" id="ARBA00022737"/>
    </source>
</evidence>
<comment type="caution">
    <text evidence="14">The sequence shown here is derived from an EMBL/GenBank/DDBJ whole genome shotgun (WGS) entry which is preliminary data.</text>
</comment>
<protein>
    <recommendedName>
        <fullName evidence="13">C2H2-type domain-containing protein</fullName>
    </recommendedName>
</protein>
<dbReference type="InterPro" id="IPR036236">
    <property type="entry name" value="Znf_C2H2_sf"/>
</dbReference>
<evidence type="ECO:0000256" key="12">
    <source>
        <dbReference type="SAM" id="MobiDB-lite"/>
    </source>
</evidence>
<dbReference type="InterPro" id="IPR013087">
    <property type="entry name" value="Znf_C2H2_type"/>
</dbReference>
<keyword evidence="9" id="KW-0804">Transcription</keyword>
<keyword evidence="15" id="KW-1185">Reference proteome</keyword>
<dbReference type="GO" id="GO:0005634">
    <property type="term" value="C:nucleus"/>
    <property type="evidence" value="ECO:0007669"/>
    <property type="project" value="UniProtKB-SubCell"/>
</dbReference>
<dbReference type="SUPFAM" id="SSF57667">
    <property type="entry name" value="beta-beta-alpha zinc fingers"/>
    <property type="match status" value="4"/>
</dbReference>
<dbReference type="PANTHER" id="PTHR23235">
    <property type="entry name" value="KRUEPPEL-LIKE TRANSCRIPTION FACTOR"/>
    <property type="match status" value="1"/>
</dbReference>
<dbReference type="PROSITE" id="PS50157">
    <property type="entry name" value="ZINC_FINGER_C2H2_2"/>
    <property type="match status" value="8"/>
</dbReference>
<feature type="domain" description="C2H2-type" evidence="13">
    <location>
        <begin position="192"/>
        <end position="220"/>
    </location>
</feature>
<evidence type="ECO:0000313" key="15">
    <source>
        <dbReference type="Proteomes" id="UP001075354"/>
    </source>
</evidence>
<evidence type="ECO:0000256" key="9">
    <source>
        <dbReference type="ARBA" id="ARBA00023163"/>
    </source>
</evidence>
<dbReference type="Proteomes" id="UP001075354">
    <property type="component" value="Chromosome 16"/>
</dbReference>
<keyword evidence="4" id="KW-0677">Repeat</keyword>
<evidence type="ECO:0000256" key="2">
    <source>
        <dbReference type="ARBA" id="ARBA00006991"/>
    </source>
</evidence>
<evidence type="ECO:0000256" key="7">
    <source>
        <dbReference type="ARBA" id="ARBA00023015"/>
    </source>
</evidence>
<keyword evidence="5 11" id="KW-0863">Zinc-finger</keyword>
<proteinExistence type="inferred from homology"/>
<keyword evidence="3" id="KW-0479">Metal-binding</keyword>
<dbReference type="Gene3D" id="3.30.160.60">
    <property type="entry name" value="Classic Zinc Finger"/>
    <property type="match status" value="7"/>
</dbReference>
<dbReference type="FunFam" id="3.30.160.60:FF:002343">
    <property type="entry name" value="Zinc finger protein 33A"/>
    <property type="match status" value="1"/>
</dbReference>
<feature type="region of interest" description="Disordered" evidence="12">
    <location>
        <begin position="77"/>
        <end position="159"/>
    </location>
</feature>
<evidence type="ECO:0000256" key="6">
    <source>
        <dbReference type="ARBA" id="ARBA00022833"/>
    </source>
</evidence>
<organism evidence="14 15">
    <name type="scientific">Megalurothrips usitatus</name>
    <name type="common">bean blossom thrips</name>
    <dbReference type="NCBI Taxonomy" id="439358"/>
    <lineage>
        <taxon>Eukaryota</taxon>
        <taxon>Metazoa</taxon>
        <taxon>Ecdysozoa</taxon>
        <taxon>Arthropoda</taxon>
        <taxon>Hexapoda</taxon>
        <taxon>Insecta</taxon>
        <taxon>Pterygota</taxon>
        <taxon>Neoptera</taxon>
        <taxon>Paraneoptera</taxon>
        <taxon>Thysanoptera</taxon>
        <taxon>Terebrantia</taxon>
        <taxon>Thripoidea</taxon>
        <taxon>Thripidae</taxon>
        <taxon>Megalurothrips</taxon>
    </lineage>
</organism>
<dbReference type="AlphaFoldDB" id="A0AAV7X4E2"/>
<dbReference type="GO" id="GO:0000978">
    <property type="term" value="F:RNA polymerase II cis-regulatory region sequence-specific DNA binding"/>
    <property type="evidence" value="ECO:0007669"/>
    <property type="project" value="TreeGrafter"/>
</dbReference>
<gene>
    <name evidence="14" type="ORF">ONE63_004917</name>
</gene>
<dbReference type="FunFam" id="3.30.160.60:FF:000765">
    <property type="entry name" value="Zinc finger 45-like"/>
    <property type="match status" value="1"/>
</dbReference>
<comment type="similarity">
    <text evidence="2">Belongs to the krueppel C2H2-type zinc-finger protein family.</text>
</comment>
<evidence type="ECO:0000256" key="10">
    <source>
        <dbReference type="ARBA" id="ARBA00023242"/>
    </source>
</evidence>
<dbReference type="FunFam" id="3.30.160.60:FF:000931">
    <property type="entry name" value="zinc finger protein 697"/>
    <property type="match status" value="1"/>
</dbReference>
<dbReference type="SUPFAM" id="SSF57716">
    <property type="entry name" value="Glucocorticoid receptor-like (DNA-binding domain)"/>
    <property type="match status" value="1"/>
</dbReference>
<feature type="compositionally biased region" description="Polar residues" evidence="12">
    <location>
        <begin position="87"/>
        <end position="96"/>
    </location>
</feature>
<feature type="domain" description="C2H2-type" evidence="13">
    <location>
        <begin position="278"/>
        <end position="305"/>
    </location>
</feature>
<dbReference type="SMART" id="SM00355">
    <property type="entry name" value="ZnF_C2H2"/>
    <property type="match status" value="8"/>
</dbReference>
<feature type="domain" description="C2H2-type" evidence="13">
    <location>
        <begin position="306"/>
        <end position="333"/>
    </location>
</feature>
<keyword evidence="6" id="KW-0862">Zinc</keyword>
<keyword evidence="10" id="KW-0539">Nucleus</keyword>
<dbReference type="EMBL" id="JAPTSV010000016">
    <property type="protein sequence ID" value="KAJ1519648.1"/>
    <property type="molecule type" value="Genomic_DNA"/>
</dbReference>
<accession>A0AAV7X4E2</accession>
<name>A0AAV7X4E2_9NEOP</name>
<evidence type="ECO:0000256" key="1">
    <source>
        <dbReference type="ARBA" id="ARBA00004123"/>
    </source>
</evidence>
<feature type="domain" description="C2H2-type" evidence="13">
    <location>
        <begin position="249"/>
        <end position="277"/>
    </location>
</feature>
<keyword evidence="8" id="KW-0238">DNA-binding</keyword>
<feature type="compositionally biased region" description="Low complexity" evidence="12">
    <location>
        <begin position="125"/>
        <end position="141"/>
    </location>
</feature>
<reference evidence="14" key="1">
    <citation type="submission" date="2022-12" db="EMBL/GenBank/DDBJ databases">
        <title>Chromosome-level genome assembly of the bean flower thrips Megalurothrips usitatus.</title>
        <authorList>
            <person name="Ma L."/>
            <person name="Liu Q."/>
            <person name="Li H."/>
            <person name="Cai W."/>
        </authorList>
    </citation>
    <scope>NUCLEOTIDE SEQUENCE</scope>
    <source>
        <strain evidence="14">Cailab_2022a</strain>
    </source>
</reference>
<dbReference type="FunFam" id="3.30.160.60:FF:000624">
    <property type="entry name" value="zinc finger protein 697"/>
    <property type="match status" value="1"/>
</dbReference>
<keyword evidence="7" id="KW-0805">Transcription regulation</keyword>
<dbReference type="PROSITE" id="PS00028">
    <property type="entry name" value="ZINC_FINGER_C2H2_1"/>
    <property type="match status" value="8"/>
</dbReference>
<evidence type="ECO:0000313" key="14">
    <source>
        <dbReference type="EMBL" id="KAJ1519648.1"/>
    </source>
</evidence>
<feature type="domain" description="C2H2-type" evidence="13">
    <location>
        <begin position="221"/>
        <end position="248"/>
    </location>
</feature>
<evidence type="ECO:0000259" key="13">
    <source>
        <dbReference type="PROSITE" id="PS50157"/>
    </source>
</evidence>
<feature type="domain" description="C2H2-type" evidence="13">
    <location>
        <begin position="334"/>
        <end position="361"/>
    </location>
</feature>
<evidence type="ECO:0000256" key="5">
    <source>
        <dbReference type="ARBA" id="ARBA00022771"/>
    </source>
</evidence>